<evidence type="ECO:0000256" key="11">
    <source>
        <dbReference type="ARBA" id="ARBA00037127"/>
    </source>
</evidence>
<evidence type="ECO:0000256" key="3">
    <source>
        <dbReference type="ARBA" id="ARBA00013017"/>
    </source>
</evidence>
<dbReference type="AlphaFoldDB" id="A0A8C9LID6"/>
<feature type="domain" description="Thioredoxin" evidence="16">
    <location>
        <begin position="15"/>
        <end position="182"/>
    </location>
</feature>
<evidence type="ECO:0000313" key="17">
    <source>
        <dbReference type="Ensembl" id="ENSPTEP00000004620.1"/>
    </source>
</evidence>
<keyword evidence="4" id="KW-0963">Cytoplasm</keyword>
<dbReference type="EC" id="1.11.1.24" evidence="3"/>
<dbReference type="PANTHER" id="PTHR10681:SF161">
    <property type="entry name" value="PEROXIREDOXIN-2"/>
    <property type="match status" value="1"/>
</dbReference>
<keyword evidence="8" id="KW-0560">Oxidoreductase</keyword>
<keyword evidence="5" id="KW-0597">Phosphoprotein</keyword>
<dbReference type="InterPro" id="IPR050217">
    <property type="entry name" value="Peroxiredoxin"/>
</dbReference>
<evidence type="ECO:0000256" key="9">
    <source>
        <dbReference type="ARBA" id="ARBA00023157"/>
    </source>
</evidence>
<dbReference type="GO" id="GO:0042744">
    <property type="term" value="P:hydrogen peroxide catabolic process"/>
    <property type="evidence" value="ECO:0007669"/>
    <property type="project" value="TreeGrafter"/>
</dbReference>
<keyword evidence="7" id="KW-0049">Antioxidant</keyword>
<dbReference type="GO" id="GO:0045454">
    <property type="term" value="P:cell redox homeostasis"/>
    <property type="evidence" value="ECO:0007669"/>
    <property type="project" value="TreeGrafter"/>
</dbReference>
<dbReference type="PANTHER" id="PTHR10681">
    <property type="entry name" value="THIOREDOXIN PEROXIDASE"/>
    <property type="match status" value="1"/>
</dbReference>
<comment type="similarity">
    <text evidence="2">Belongs to the peroxiredoxin family. AhpC/Prx1 subfamily.</text>
</comment>
<accession>A0A8C9LID6</accession>
<evidence type="ECO:0000313" key="18">
    <source>
        <dbReference type="Proteomes" id="UP000694416"/>
    </source>
</evidence>
<dbReference type="GO" id="GO:0005829">
    <property type="term" value="C:cytosol"/>
    <property type="evidence" value="ECO:0007669"/>
    <property type="project" value="TreeGrafter"/>
</dbReference>
<dbReference type="Proteomes" id="UP000694416">
    <property type="component" value="Unplaced"/>
</dbReference>
<dbReference type="SUPFAM" id="SSF52833">
    <property type="entry name" value="Thioredoxin-like"/>
    <property type="match status" value="1"/>
</dbReference>
<keyword evidence="18" id="KW-1185">Reference proteome</keyword>
<evidence type="ECO:0000256" key="13">
    <source>
        <dbReference type="ARBA" id="ARBA00042159"/>
    </source>
</evidence>
<dbReference type="InterPro" id="IPR036249">
    <property type="entry name" value="Thioredoxin-like_sf"/>
</dbReference>
<evidence type="ECO:0000256" key="12">
    <source>
        <dbReference type="ARBA" id="ARBA00040770"/>
    </source>
</evidence>
<dbReference type="GO" id="GO:0019430">
    <property type="term" value="P:removal of superoxide radicals"/>
    <property type="evidence" value="ECO:0007669"/>
    <property type="project" value="TreeGrafter"/>
</dbReference>
<evidence type="ECO:0000256" key="6">
    <source>
        <dbReference type="ARBA" id="ARBA00022559"/>
    </source>
</evidence>
<evidence type="ECO:0000256" key="8">
    <source>
        <dbReference type="ARBA" id="ARBA00023002"/>
    </source>
</evidence>
<comment type="subunit">
    <text evidence="14">Homodimer; disulfide-linked, upon oxidation. 5 homodimers assemble to form a ring-like decamer. Interacts with TIPIN.</text>
</comment>
<comment type="function">
    <text evidence="11">Thiol-specific peroxidase that catalyzes the reduction of hydrogen peroxide and organic hydroperoxides to water and alcohols, respectively. Plays a role in cell protection against oxidative stress by detoxifying peroxides and as sensor of hydrogen peroxide-mediated signaling events. Might participate in the signaling cascades of growth factors and tumor necrosis factor-alpha by regulating the intracellular concentrations of H(2)O(2).</text>
</comment>
<dbReference type="PROSITE" id="PS51352">
    <property type="entry name" value="THIOREDOXIN_2"/>
    <property type="match status" value="1"/>
</dbReference>
<dbReference type="Ensembl" id="ENSPTET00000007154.1">
    <property type="protein sequence ID" value="ENSPTEP00000004620.1"/>
    <property type="gene ID" value="ENSPTEG00000005383.1"/>
</dbReference>
<name>A0A8C9LID6_9PRIM</name>
<keyword evidence="6" id="KW-0575">Peroxidase</keyword>
<evidence type="ECO:0000256" key="5">
    <source>
        <dbReference type="ARBA" id="ARBA00022553"/>
    </source>
</evidence>
<dbReference type="Pfam" id="PF10417">
    <property type="entry name" value="1-cysPrx_C"/>
    <property type="match status" value="1"/>
</dbReference>
<evidence type="ECO:0000256" key="2">
    <source>
        <dbReference type="ARBA" id="ARBA00009796"/>
    </source>
</evidence>
<dbReference type="GO" id="GO:0008379">
    <property type="term" value="F:thioredoxin peroxidase activity"/>
    <property type="evidence" value="ECO:0007669"/>
    <property type="project" value="TreeGrafter"/>
</dbReference>
<dbReference type="InterPro" id="IPR000866">
    <property type="entry name" value="AhpC/TSA"/>
</dbReference>
<comment type="catalytic activity">
    <reaction evidence="15">
        <text>a hydroperoxide + [thioredoxin]-dithiol = an alcohol + [thioredoxin]-disulfide + H2O</text>
        <dbReference type="Rhea" id="RHEA:62620"/>
        <dbReference type="Rhea" id="RHEA-COMP:10698"/>
        <dbReference type="Rhea" id="RHEA-COMP:10700"/>
        <dbReference type="ChEBI" id="CHEBI:15377"/>
        <dbReference type="ChEBI" id="CHEBI:29950"/>
        <dbReference type="ChEBI" id="CHEBI:30879"/>
        <dbReference type="ChEBI" id="CHEBI:35924"/>
        <dbReference type="ChEBI" id="CHEBI:50058"/>
        <dbReference type="EC" id="1.11.1.24"/>
    </reaction>
</comment>
<keyword evidence="10" id="KW-0676">Redox-active center</keyword>
<dbReference type="Gene3D" id="3.40.30.10">
    <property type="entry name" value="Glutaredoxin"/>
    <property type="match status" value="1"/>
</dbReference>
<proteinExistence type="inferred from homology"/>
<dbReference type="GO" id="GO:0045321">
    <property type="term" value="P:leukocyte activation"/>
    <property type="evidence" value="ECO:0007669"/>
    <property type="project" value="TreeGrafter"/>
</dbReference>
<comment type="subcellular location">
    <subcellularLocation>
        <location evidence="1">Cytoplasm</location>
    </subcellularLocation>
</comment>
<sequence>MQCNILQTHLIPEPFLCGASYGLGILRTTLENNRLERERCTSPIIYIKFFMTSVIALKLSDCKEKYVVLFFYPLHFTFVWPMEIIAFSDHAEDFCKLGCEVLGISVDSQFTHLAWINNPQREGDLGPLNIPLLAKVTRGLSEDYAVLKTDAGIGCPSQITVNDLPVGRSVFEALQLVQAFQYTEEHAEVCPAVWKPGSDTIKPNVDNSKEYFSKHN</sequence>
<reference evidence="17" key="2">
    <citation type="submission" date="2025-09" db="UniProtKB">
        <authorList>
            <consortium name="Ensembl"/>
        </authorList>
    </citation>
    <scope>IDENTIFICATION</scope>
</reference>
<protein>
    <recommendedName>
        <fullName evidence="12">Peroxiredoxin-2</fullName>
        <ecNumber evidence="3">1.11.1.24</ecNumber>
    </recommendedName>
    <alternativeName>
        <fullName evidence="13">Thioredoxin-dependent peroxiredoxin 2</fullName>
    </alternativeName>
</protein>
<reference evidence="17" key="1">
    <citation type="submission" date="2025-08" db="UniProtKB">
        <authorList>
            <consortium name="Ensembl"/>
        </authorList>
    </citation>
    <scope>IDENTIFICATION</scope>
</reference>
<organism evidence="17 18">
    <name type="scientific">Piliocolobus tephrosceles</name>
    <name type="common">Ugandan red Colobus</name>
    <dbReference type="NCBI Taxonomy" id="591936"/>
    <lineage>
        <taxon>Eukaryota</taxon>
        <taxon>Metazoa</taxon>
        <taxon>Chordata</taxon>
        <taxon>Craniata</taxon>
        <taxon>Vertebrata</taxon>
        <taxon>Euteleostomi</taxon>
        <taxon>Mammalia</taxon>
        <taxon>Eutheria</taxon>
        <taxon>Euarchontoglires</taxon>
        <taxon>Primates</taxon>
        <taxon>Haplorrhini</taxon>
        <taxon>Catarrhini</taxon>
        <taxon>Cercopithecidae</taxon>
        <taxon>Colobinae</taxon>
        <taxon>Piliocolobus</taxon>
    </lineage>
</organism>
<evidence type="ECO:0000259" key="16">
    <source>
        <dbReference type="PROSITE" id="PS51352"/>
    </source>
</evidence>
<dbReference type="CDD" id="cd03015">
    <property type="entry name" value="PRX_Typ2cys"/>
    <property type="match status" value="1"/>
</dbReference>
<evidence type="ECO:0000256" key="10">
    <source>
        <dbReference type="ARBA" id="ARBA00023284"/>
    </source>
</evidence>
<dbReference type="InterPro" id="IPR019479">
    <property type="entry name" value="Peroxiredoxin_C"/>
</dbReference>
<keyword evidence="9" id="KW-1015">Disulfide bond</keyword>
<evidence type="ECO:0000256" key="14">
    <source>
        <dbReference type="ARBA" id="ARBA00046993"/>
    </source>
</evidence>
<dbReference type="InterPro" id="IPR013766">
    <property type="entry name" value="Thioredoxin_domain"/>
</dbReference>
<evidence type="ECO:0000256" key="7">
    <source>
        <dbReference type="ARBA" id="ARBA00022862"/>
    </source>
</evidence>
<dbReference type="Pfam" id="PF00578">
    <property type="entry name" value="AhpC-TSA"/>
    <property type="match status" value="1"/>
</dbReference>
<evidence type="ECO:0000256" key="4">
    <source>
        <dbReference type="ARBA" id="ARBA00022490"/>
    </source>
</evidence>
<evidence type="ECO:0000256" key="15">
    <source>
        <dbReference type="ARBA" id="ARBA00049091"/>
    </source>
</evidence>
<evidence type="ECO:0000256" key="1">
    <source>
        <dbReference type="ARBA" id="ARBA00004496"/>
    </source>
</evidence>